<feature type="compositionally biased region" description="Basic and acidic residues" evidence="1">
    <location>
        <begin position="405"/>
        <end position="422"/>
    </location>
</feature>
<dbReference type="Proteomes" id="UP000245768">
    <property type="component" value="Unassembled WGS sequence"/>
</dbReference>
<dbReference type="GO" id="GO:0007005">
    <property type="term" value="P:mitochondrion organization"/>
    <property type="evidence" value="ECO:0007669"/>
    <property type="project" value="TreeGrafter"/>
</dbReference>
<evidence type="ECO:0008006" key="4">
    <source>
        <dbReference type="Google" id="ProtNLM"/>
    </source>
</evidence>
<feature type="compositionally biased region" description="Acidic residues" evidence="1">
    <location>
        <begin position="456"/>
        <end position="467"/>
    </location>
</feature>
<dbReference type="GO" id="GO:0001401">
    <property type="term" value="C:SAM complex"/>
    <property type="evidence" value="ECO:0007669"/>
    <property type="project" value="TreeGrafter"/>
</dbReference>
<reference evidence="2 3" key="1">
    <citation type="journal article" date="2018" name="Mol. Biol. Evol.">
        <title>Broad Genomic Sampling Reveals a Smut Pathogenic Ancestry of the Fungal Clade Ustilaginomycotina.</title>
        <authorList>
            <person name="Kijpornyongpan T."/>
            <person name="Mondo S.J."/>
            <person name="Barry K."/>
            <person name="Sandor L."/>
            <person name="Lee J."/>
            <person name="Lipzen A."/>
            <person name="Pangilinan J."/>
            <person name="LaButti K."/>
            <person name="Hainaut M."/>
            <person name="Henrissat B."/>
            <person name="Grigoriev I.V."/>
            <person name="Spatafora J.W."/>
            <person name="Aime M.C."/>
        </authorList>
    </citation>
    <scope>NUCLEOTIDE SEQUENCE [LARGE SCALE GENOMIC DNA]</scope>
    <source>
        <strain evidence="2 3">MCA 4198</strain>
    </source>
</reference>
<feature type="compositionally biased region" description="Acidic residues" evidence="1">
    <location>
        <begin position="475"/>
        <end position="486"/>
    </location>
</feature>
<feature type="compositionally biased region" description="Acidic residues" evidence="1">
    <location>
        <begin position="494"/>
        <end position="528"/>
    </location>
</feature>
<keyword evidence="3" id="KW-1185">Reference proteome</keyword>
<protein>
    <recommendedName>
        <fullName evidence="4">Mitochondrial outer membrane transport complex Sam37/metaxin N-terminal domain-containing protein</fullName>
    </recommendedName>
</protein>
<dbReference type="InterPro" id="IPR036282">
    <property type="entry name" value="Glutathione-S-Trfase_C_sf"/>
</dbReference>
<sequence>MNAETEDTDRDTGPRLSVWAPYPDGPVPTLDPDCLYAASLFQARVRRGTLTTPSTLVQSEVPCLEDASGVMLAEGVDGIDTYSEVHHGSSSSLLNPLVVEGGQERQDIGRKALLLLTYLERELQPLIYHILFSPRLFAAHTYRAYARGMGFAQRKSMPQRLQSAARHKVASTEYLRSRNALFTGLTDSSRTASTLTSALRDEGGDDEAQDRLERERLAQRAGIRFWPFGLTDRDEKARRGQVVKQRAEAAFGQAKVLQRLEAVLDVVTSSVKATGGDGGFLFGQDKPTKVDVRLFSLLAPLLHLVPLEETASSSDESAALATVLLIRNRYPLLVDYVERVRTHIWQAEGPRLHWPSEDVPQDMTIRIAQTLGTLSGQAYLGLTSLGTYLRPRRRRPAPPSTTAREGQEKSKPEQKTERERKDEAKIAWGRAVWIASAVVGVIGTAFASGLLEISFEADEDEENEDEVKEGGSRQDEEEEYEIEFVNDSEGAVAEGEEEIEIDSVELDDAYDEDDDDDDAYEEVGEEEE</sequence>
<dbReference type="PANTHER" id="PTHR12289:SF41">
    <property type="entry name" value="FAILED AXON CONNECTIONS-RELATED"/>
    <property type="match status" value="1"/>
</dbReference>
<name>A0A316YV83_9BASI</name>
<dbReference type="PANTHER" id="PTHR12289">
    <property type="entry name" value="METAXIN RELATED"/>
    <property type="match status" value="1"/>
</dbReference>
<evidence type="ECO:0000256" key="1">
    <source>
        <dbReference type="SAM" id="MobiDB-lite"/>
    </source>
</evidence>
<dbReference type="SUPFAM" id="SSF47616">
    <property type="entry name" value="GST C-terminal domain-like"/>
    <property type="match status" value="1"/>
</dbReference>
<dbReference type="RefSeq" id="XP_025378833.1">
    <property type="nucleotide sequence ID" value="XM_025524812.1"/>
</dbReference>
<feature type="region of interest" description="Disordered" evidence="1">
    <location>
        <begin position="390"/>
        <end position="422"/>
    </location>
</feature>
<dbReference type="EMBL" id="KZ819635">
    <property type="protein sequence ID" value="PWN91635.1"/>
    <property type="molecule type" value="Genomic_DNA"/>
</dbReference>
<dbReference type="InterPro" id="IPR050931">
    <property type="entry name" value="Mito_Protein_Transport_Metaxin"/>
</dbReference>
<evidence type="ECO:0000313" key="2">
    <source>
        <dbReference type="EMBL" id="PWN91635.1"/>
    </source>
</evidence>
<feature type="region of interest" description="Disordered" evidence="1">
    <location>
        <begin position="456"/>
        <end position="528"/>
    </location>
</feature>
<organism evidence="2 3">
    <name type="scientific">Acaromyces ingoldii</name>
    <dbReference type="NCBI Taxonomy" id="215250"/>
    <lineage>
        <taxon>Eukaryota</taxon>
        <taxon>Fungi</taxon>
        <taxon>Dikarya</taxon>
        <taxon>Basidiomycota</taxon>
        <taxon>Ustilaginomycotina</taxon>
        <taxon>Exobasidiomycetes</taxon>
        <taxon>Exobasidiales</taxon>
        <taxon>Cryptobasidiaceae</taxon>
        <taxon>Acaromyces</taxon>
    </lineage>
</organism>
<dbReference type="InParanoid" id="A0A316YV83"/>
<dbReference type="AlphaFoldDB" id="A0A316YV83"/>
<proteinExistence type="predicted"/>
<dbReference type="GeneID" id="37046728"/>
<evidence type="ECO:0000313" key="3">
    <source>
        <dbReference type="Proteomes" id="UP000245768"/>
    </source>
</evidence>
<gene>
    <name evidence="2" type="ORF">FA10DRAFT_300228</name>
</gene>
<accession>A0A316YV83</accession>
<dbReference type="OrthoDB" id="3366238at2759"/>